<gene>
    <name evidence="2" type="ORF">K504DRAFT_389678</name>
</gene>
<dbReference type="OrthoDB" id="4276610at2759"/>
<dbReference type="EMBL" id="MU005781">
    <property type="protein sequence ID" value="KAF2704743.1"/>
    <property type="molecule type" value="Genomic_DNA"/>
</dbReference>
<dbReference type="InterPro" id="IPR055481">
    <property type="entry name" value="DUF7053"/>
</dbReference>
<evidence type="ECO:0000313" key="3">
    <source>
        <dbReference type="Proteomes" id="UP000799428"/>
    </source>
</evidence>
<dbReference type="Proteomes" id="UP000799428">
    <property type="component" value="Unassembled WGS sequence"/>
</dbReference>
<proteinExistence type="predicted"/>
<dbReference type="PANTHER" id="PTHR38117:SF1">
    <property type="entry name" value="DUF3074 DOMAIN-CONTAINING PROTEIN"/>
    <property type="match status" value="1"/>
</dbReference>
<evidence type="ECO:0000313" key="2">
    <source>
        <dbReference type="EMBL" id="KAF2704743.1"/>
    </source>
</evidence>
<reference evidence="2" key="1">
    <citation type="journal article" date="2020" name="Stud. Mycol.">
        <title>101 Dothideomycetes genomes: a test case for predicting lifestyles and emergence of pathogens.</title>
        <authorList>
            <person name="Haridas S."/>
            <person name="Albert R."/>
            <person name="Binder M."/>
            <person name="Bloem J."/>
            <person name="Labutti K."/>
            <person name="Salamov A."/>
            <person name="Andreopoulos B."/>
            <person name="Baker S."/>
            <person name="Barry K."/>
            <person name="Bills G."/>
            <person name="Bluhm B."/>
            <person name="Cannon C."/>
            <person name="Castanera R."/>
            <person name="Culley D."/>
            <person name="Daum C."/>
            <person name="Ezra D."/>
            <person name="Gonzalez J."/>
            <person name="Henrissat B."/>
            <person name="Kuo A."/>
            <person name="Liang C."/>
            <person name="Lipzen A."/>
            <person name="Lutzoni F."/>
            <person name="Magnuson J."/>
            <person name="Mondo S."/>
            <person name="Nolan M."/>
            <person name="Ohm R."/>
            <person name="Pangilinan J."/>
            <person name="Park H.-J."/>
            <person name="Ramirez L."/>
            <person name="Alfaro M."/>
            <person name="Sun H."/>
            <person name="Tritt A."/>
            <person name="Yoshinaga Y."/>
            <person name="Zwiers L.-H."/>
            <person name="Turgeon B."/>
            <person name="Goodwin S."/>
            <person name="Spatafora J."/>
            <person name="Crous P."/>
            <person name="Grigoriev I."/>
        </authorList>
    </citation>
    <scope>NUCLEOTIDE SEQUENCE</scope>
    <source>
        <strain evidence="2">CBS 279.74</strain>
    </source>
</reference>
<sequence length="240" mass="25746">MTAAKHNLHVAALIPGHLTPDDIISALHDHSTILTLPTANISHTHIATTDPSVESTIQKDTYWYPADLHPISTYSVTQAVTMIPGIGPRGTKHVTFPASIQSTPLGIKTLSDASGVILRAEFRVIAGGADDGEVEGEGEGIGFADWVLVEDVEVQTSWYMMPFVRGATEDTHKDICRKVIEKVEMEKRQEAIARTAAKGKGRQSLTGSLKSDGSAYKGIARQLTDGDGEAIGKPEKTTYG</sequence>
<dbReference type="AlphaFoldDB" id="A0A6G1JWN5"/>
<organism evidence="2 3">
    <name type="scientific">Pleomassaria siparia CBS 279.74</name>
    <dbReference type="NCBI Taxonomy" id="1314801"/>
    <lineage>
        <taxon>Eukaryota</taxon>
        <taxon>Fungi</taxon>
        <taxon>Dikarya</taxon>
        <taxon>Ascomycota</taxon>
        <taxon>Pezizomycotina</taxon>
        <taxon>Dothideomycetes</taxon>
        <taxon>Pleosporomycetidae</taxon>
        <taxon>Pleosporales</taxon>
        <taxon>Pleomassariaceae</taxon>
        <taxon>Pleomassaria</taxon>
    </lineage>
</organism>
<protein>
    <recommendedName>
        <fullName evidence="1">DUF7053 domain-containing protein</fullName>
    </recommendedName>
</protein>
<dbReference type="Pfam" id="PF23155">
    <property type="entry name" value="DUF7053"/>
    <property type="match status" value="1"/>
</dbReference>
<dbReference type="PANTHER" id="PTHR38117">
    <property type="entry name" value="NACHT AND WD40 DOMAIN PROTEIN"/>
    <property type="match status" value="1"/>
</dbReference>
<feature type="domain" description="DUF7053" evidence="1">
    <location>
        <begin position="5"/>
        <end position="184"/>
    </location>
</feature>
<keyword evidence="3" id="KW-1185">Reference proteome</keyword>
<evidence type="ECO:0000259" key="1">
    <source>
        <dbReference type="Pfam" id="PF23155"/>
    </source>
</evidence>
<name>A0A6G1JWN5_9PLEO</name>
<accession>A0A6G1JWN5</accession>